<feature type="compositionally biased region" description="Polar residues" evidence="1">
    <location>
        <begin position="442"/>
        <end position="464"/>
    </location>
</feature>
<reference evidence="2" key="2">
    <citation type="submission" date="2011-02" db="EMBL/GenBank/DDBJ databases">
        <authorList>
            <person name="MacLean D."/>
        </authorList>
    </citation>
    <scope>NUCLEOTIDE SEQUENCE</scope>
</reference>
<reference evidence="2" key="1">
    <citation type="journal article" date="2011" name="PLoS Biol.">
        <title>Gene gain and loss during evolution of obligate parasitism in the white rust pathogen of Arabidopsis thaliana.</title>
        <authorList>
            <person name="Kemen E."/>
            <person name="Gardiner A."/>
            <person name="Schultz-Larsen T."/>
            <person name="Kemen A.C."/>
            <person name="Balmuth A.L."/>
            <person name="Robert-Seilaniantz A."/>
            <person name="Bailey K."/>
            <person name="Holub E."/>
            <person name="Studholme D.J."/>
            <person name="Maclean D."/>
            <person name="Jones J.D."/>
        </authorList>
    </citation>
    <scope>NUCLEOTIDE SEQUENCE</scope>
</reference>
<protein>
    <submittedName>
        <fullName evidence="2">Uncharacterized protein AlNc14C2G348</fullName>
    </submittedName>
</protein>
<dbReference type="HOGENOM" id="CLU_033384_0_0_1"/>
<sequence length="541" mass="61578">MRTLADESNVMSMSFKKRAVVLLADRVDGGMSLSFSVPASYRRQIDATAIEVPTHTPDASSLREETIADWESFDSDAYPAQKVELKLEKELTTEADGDWEESSVAGLPDDFPVLVVNSTRYCRQVLKERGEDFVDLATARLSHEDEMAFQIQSMIKNHLEEVLESLFDQEICFHSFYGTVNSMKESLKTMYPGDRFLHVDYPAEVNGVALHCHLHTLYRISQWPSVEYLMESLRSCSRGLKWKVQISLEIEALAQREFTWFQRTQEEQSKAIDKLSSLRDSLNQRIRDCTLHEDSTGNSSARSSKRNELKTLIRCLDNVEDKLKDQLDQYLSEPTLTEEECRNALGLSHKQDIAAAASGLNVLDMVVSMIFCRLPRAQKSSEDFFKTLVDHHIRILHLWKKDFGRLPPKRISLTSNEVHQHEEVGVIKNIEKEIVDLASSLHTSNDSGEDIVSQNSTENDNQSVKYECAKPSQTASDDLSPSSTRNKCDTRNSLVKGIESIHSSTSKHQRKKAKKKIPKFKPFACVSALDVLRDEKRDKWP</sequence>
<feature type="region of interest" description="Disordered" evidence="1">
    <location>
        <begin position="442"/>
        <end position="516"/>
    </location>
</feature>
<feature type="compositionally biased region" description="Polar residues" evidence="1">
    <location>
        <begin position="471"/>
        <end position="485"/>
    </location>
</feature>
<evidence type="ECO:0000256" key="1">
    <source>
        <dbReference type="SAM" id="MobiDB-lite"/>
    </source>
</evidence>
<organism evidence="2">
    <name type="scientific">Albugo laibachii Nc14</name>
    <dbReference type="NCBI Taxonomy" id="890382"/>
    <lineage>
        <taxon>Eukaryota</taxon>
        <taxon>Sar</taxon>
        <taxon>Stramenopiles</taxon>
        <taxon>Oomycota</taxon>
        <taxon>Peronosporomycetes</taxon>
        <taxon>Albuginales</taxon>
        <taxon>Albuginaceae</taxon>
        <taxon>Albugo</taxon>
    </lineage>
</organism>
<evidence type="ECO:0000313" key="2">
    <source>
        <dbReference type="EMBL" id="CCA14240.1"/>
    </source>
</evidence>
<accession>F0VZL0</accession>
<dbReference type="AlphaFoldDB" id="F0VZL0"/>
<feature type="compositionally biased region" description="Basic residues" evidence="1">
    <location>
        <begin position="505"/>
        <end position="516"/>
    </location>
</feature>
<name>F0VZL0_9STRA</name>
<gene>
    <name evidence="2" type="primary">AlNc14C2G348</name>
    <name evidence="2" type="ORF">ALNC14_003830</name>
</gene>
<dbReference type="EMBL" id="FR824047">
    <property type="protein sequence ID" value="CCA14240.1"/>
    <property type="molecule type" value="Genomic_DNA"/>
</dbReference>
<proteinExistence type="predicted"/>